<keyword evidence="3" id="KW-0804">Transcription</keyword>
<dbReference type="InterPro" id="IPR025996">
    <property type="entry name" value="MT1864/Rv1816-like_C"/>
</dbReference>
<organism evidence="6 7">
    <name type="scientific">Flavihumibacter petaseus NBRC 106054</name>
    <dbReference type="NCBI Taxonomy" id="1220578"/>
    <lineage>
        <taxon>Bacteria</taxon>
        <taxon>Pseudomonadati</taxon>
        <taxon>Bacteroidota</taxon>
        <taxon>Chitinophagia</taxon>
        <taxon>Chitinophagales</taxon>
        <taxon>Chitinophagaceae</taxon>
        <taxon>Flavihumibacter</taxon>
    </lineage>
</organism>
<dbReference type="SUPFAM" id="SSF48498">
    <property type="entry name" value="Tetracyclin repressor-like, C-terminal domain"/>
    <property type="match status" value="1"/>
</dbReference>
<gene>
    <name evidence="6" type="ORF">FPE01S_01_04260</name>
</gene>
<evidence type="ECO:0000259" key="5">
    <source>
        <dbReference type="PROSITE" id="PS50977"/>
    </source>
</evidence>
<evidence type="ECO:0000256" key="3">
    <source>
        <dbReference type="ARBA" id="ARBA00023163"/>
    </source>
</evidence>
<dbReference type="Proteomes" id="UP000033121">
    <property type="component" value="Unassembled WGS sequence"/>
</dbReference>
<dbReference type="Pfam" id="PF13305">
    <property type="entry name" value="TetR_C_33"/>
    <property type="match status" value="1"/>
</dbReference>
<evidence type="ECO:0000313" key="7">
    <source>
        <dbReference type="Proteomes" id="UP000033121"/>
    </source>
</evidence>
<accession>A0A0E9MV26</accession>
<sequence>MGIAERKLRQREEVRNLILETAWEMVREEGWQALSIRKIADAIEYSVPVIYDHFENKEAILLEFGKQGFGILTKKLAQAKKKHDDPGAQLKAIADAYWQFAFNNKEYYQLMFGLNMQACETEKVIPERGTFRRLVSEPIEKILNNHHRTDVNACMKYHTFWSIIHGLVSIKTLATGTEISDEVNKMVLDDAMTGFIKNLER</sequence>
<dbReference type="OrthoDB" id="594604at2"/>
<dbReference type="RefSeq" id="WP_046367282.1">
    <property type="nucleotide sequence ID" value="NZ_BBWV01000001.1"/>
</dbReference>
<dbReference type="InterPro" id="IPR036271">
    <property type="entry name" value="Tet_transcr_reg_TetR-rel_C_sf"/>
</dbReference>
<keyword evidence="1" id="KW-0805">Transcription regulation</keyword>
<dbReference type="PANTHER" id="PTHR43479:SF11">
    <property type="entry name" value="ACREF_ENVCD OPERON REPRESSOR-RELATED"/>
    <property type="match status" value="1"/>
</dbReference>
<dbReference type="Pfam" id="PF00440">
    <property type="entry name" value="TetR_N"/>
    <property type="match status" value="1"/>
</dbReference>
<dbReference type="InterPro" id="IPR001647">
    <property type="entry name" value="HTH_TetR"/>
</dbReference>
<comment type="caution">
    <text evidence="6">The sequence shown here is derived from an EMBL/GenBank/DDBJ whole genome shotgun (WGS) entry which is preliminary data.</text>
</comment>
<dbReference type="PROSITE" id="PS50977">
    <property type="entry name" value="HTH_TETR_2"/>
    <property type="match status" value="1"/>
</dbReference>
<dbReference type="Gene3D" id="1.10.357.10">
    <property type="entry name" value="Tetracycline Repressor, domain 2"/>
    <property type="match status" value="1"/>
</dbReference>
<feature type="DNA-binding region" description="H-T-H motif" evidence="4">
    <location>
        <begin position="35"/>
        <end position="54"/>
    </location>
</feature>
<evidence type="ECO:0000256" key="2">
    <source>
        <dbReference type="ARBA" id="ARBA00023125"/>
    </source>
</evidence>
<keyword evidence="7" id="KW-1185">Reference proteome</keyword>
<dbReference type="GO" id="GO:0003677">
    <property type="term" value="F:DNA binding"/>
    <property type="evidence" value="ECO:0007669"/>
    <property type="project" value="UniProtKB-UniRule"/>
</dbReference>
<dbReference type="PANTHER" id="PTHR43479">
    <property type="entry name" value="ACREF/ENVCD OPERON REPRESSOR-RELATED"/>
    <property type="match status" value="1"/>
</dbReference>
<dbReference type="STRING" id="1220578.FPE01S_01_04260"/>
<dbReference type="InterPro" id="IPR009057">
    <property type="entry name" value="Homeodomain-like_sf"/>
</dbReference>
<keyword evidence="2 4" id="KW-0238">DNA-binding</keyword>
<evidence type="ECO:0000256" key="1">
    <source>
        <dbReference type="ARBA" id="ARBA00023015"/>
    </source>
</evidence>
<evidence type="ECO:0000313" key="6">
    <source>
        <dbReference type="EMBL" id="GAO41414.1"/>
    </source>
</evidence>
<protein>
    <submittedName>
        <fullName evidence="6">Putative TetR family transcriptional regulator</fullName>
    </submittedName>
</protein>
<dbReference type="PRINTS" id="PR00455">
    <property type="entry name" value="HTHTETR"/>
</dbReference>
<dbReference type="AlphaFoldDB" id="A0A0E9MV26"/>
<dbReference type="SUPFAM" id="SSF46689">
    <property type="entry name" value="Homeodomain-like"/>
    <property type="match status" value="1"/>
</dbReference>
<dbReference type="EMBL" id="BBWV01000001">
    <property type="protein sequence ID" value="GAO41414.1"/>
    <property type="molecule type" value="Genomic_DNA"/>
</dbReference>
<reference evidence="6 7" key="1">
    <citation type="submission" date="2015-04" db="EMBL/GenBank/DDBJ databases">
        <title>Whole genome shotgun sequence of Flavihumibacter petaseus NBRC 106054.</title>
        <authorList>
            <person name="Miyazawa S."/>
            <person name="Hosoyama A."/>
            <person name="Hashimoto M."/>
            <person name="Noguchi M."/>
            <person name="Tsuchikane K."/>
            <person name="Ohji S."/>
            <person name="Yamazoe A."/>
            <person name="Ichikawa N."/>
            <person name="Kimura A."/>
            <person name="Fujita N."/>
        </authorList>
    </citation>
    <scope>NUCLEOTIDE SEQUENCE [LARGE SCALE GENOMIC DNA]</scope>
    <source>
        <strain evidence="6 7">NBRC 106054</strain>
    </source>
</reference>
<feature type="domain" description="HTH tetR-type" evidence="5">
    <location>
        <begin position="12"/>
        <end position="72"/>
    </location>
</feature>
<evidence type="ECO:0000256" key="4">
    <source>
        <dbReference type="PROSITE-ProRule" id="PRU00335"/>
    </source>
</evidence>
<proteinExistence type="predicted"/>
<dbReference type="InterPro" id="IPR050624">
    <property type="entry name" value="HTH-type_Tx_Regulator"/>
</dbReference>
<name>A0A0E9MV26_9BACT</name>